<sequence length="270" mass="30864">MYRTMKIRKELTRQKLDKPFPQEHIQLLGGGTVGPITLLRDGHGKIRQAEADLDRAPFKKMVIADPELLRMFTKDGEIDVSAVTPNGHPWPRFRLGQLYPEKDPDNWEVGYLSLIPNADTSMKTIKQPPTVKLVPKPRIAPPYRPPTPNPVGRVDPSPHLMVWDDDEADSMTLDQAKAIQDSLLENELLPLLSANDAERYMTIFNAFPVRSPKEGAKYKFQVIKAIRVIFNRYGDRDLVLGRLHNRIIRFQWKIVGKANRQIPTYDLPSV</sequence>
<protein>
    <submittedName>
        <fullName evidence="2">Uncharacterized protein</fullName>
    </submittedName>
</protein>
<feature type="compositionally biased region" description="Pro residues" evidence="1">
    <location>
        <begin position="138"/>
        <end position="149"/>
    </location>
</feature>
<keyword evidence="3" id="KW-1185">Reference proteome</keyword>
<evidence type="ECO:0000313" key="3">
    <source>
        <dbReference type="Proteomes" id="UP000799753"/>
    </source>
</evidence>
<reference evidence="2" key="1">
    <citation type="journal article" date="2020" name="Stud. Mycol.">
        <title>101 Dothideomycetes genomes: a test case for predicting lifestyles and emergence of pathogens.</title>
        <authorList>
            <person name="Haridas S."/>
            <person name="Albert R."/>
            <person name="Binder M."/>
            <person name="Bloem J."/>
            <person name="Labutti K."/>
            <person name="Salamov A."/>
            <person name="Andreopoulos B."/>
            <person name="Baker S."/>
            <person name="Barry K."/>
            <person name="Bills G."/>
            <person name="Bluhm B."/>
            <person name="Cannon C."/>
            <person name="Castanera R."/>
            <person name="Culley D."/>
            <person name="Daum C."/>
            <person name="Ezra D."/>
            <person name="Gonzalez J."/>
            <person name="Henrissat B."/>
            <person name="Kuo A."/>
            <person name="Liang C."/>
            <person name="Lipzen A."/>
            <person name="Lutzoni F."/>
            <person name="Magnuson J."/>
            <person name="Mondo S."/>
            <person name="Nolan M."/>
            <person name="Ohm R."/>
            <person name="Pangilinan J."/>
            <person name="Park H.-J."/>
            <person name="Ramirez L."/>
            <person name="Alfaro M."/>
            <person name="Sun H."/>
            <person name="Tritt A."/>
            <person name="Yoshinaga Y."/>
            <person name="Zwiers L.-H."/>
            <person name="Turgeon B."/>
            <person name="Goodwin S."/>
            <person name="Spatafora J."/>
            <person name="Crous P."/>
            <person name="Grigoriev I."/>
        </authorList>
    </citation>
    <scope>NUCLEOTIDE SEQUENCE</scope>
    <source>
        <strain evidence="2">CBS 473.64</strain>
    </source>
</reference>
<dbReference type="Proteomes" id="UP000799753">
    <property type="component" value="Unassembled WGS sequence"/>
</dbReference>
<name>A0A6A6RMP0_9PLEO</name>
<dbReference type="AlphaFoldDB" id="A0A6A6RMP0"/>
<accession>A0A6A6RMP0</accession>
<evidence type="ECO:0000256" key="1">
    <source>
        <dbReference type="SAM" id="MobiDB-lite"/>
    </source>
</evidence>
<dbReference type="OrthoDB" id="3745632at2759"/>
<evidence type="ECO:0000313" key="2">
    <source>
        <dbReference type="EMBL" id="KAF2635418.1"/>
    </source>
</evidence>
<feature type="region of interest" description="Disordered" evidence="1">
    <location>
        <begin position="133"/>
        <end position="155"/>
    </location>
</feature>
<gene>
    <name evidence="2" type="ORF">P280DRAFT_523142</name>
</gene>
<proteinExistence type="predicted"/>
<dbReference type="EMBL" id="MU006807">
    <property type="protein sequence ID" value="KAF2635418.1"/>
    <property type="molecule type" value="Genomic_DNA"/>
</dbReference>
<organism evidence="2 3">
    <name type="scientific">Massarina eburnea CBS 473.64</name>
    <dbReference type="NCBI Taxonomy" id="1395130"/>
    <lineage>
        <taxon>Eukaryota</taxon>
        <taxon>Fungi</taxon>
        <taxon>Dikarya</taxon>
        <taxon>Ascomycota</taxon>
        <taxon>Pezizomycotina</taxon>
        <taxon>Dothideomycetes</taxon>
        <taxon>Pleosporomycetidae</taxon>
        <taxon>Pleosporales</taxon>
        <taxon>Massarineae</taxon>
        <taxon>Massarinaceae</taxon>
        <taxon>Massarina</taxon>
    </lineage>
</organism>